<dbReference type="Proteomes" id="UP000078550">
    <property type="component" value="Unassembled WGS sequence"/>
</dbReference>
<proteinExistence type="predicted"/>
<gene>
    <name evidence="3" type="ORF">POVWA2_083140</name>
</gene>
<reference evidence="4" key="1">
    <citation type="submission" date="2016-05" db="EMBL/GenBank/DDBJ databases">
        <authorList>
            <person name="Naeem Raeece"/>
        </authorList>
    </citation>
    <scope>NUCLEOTIDE SEQUENCE [LARGE SCALE GENOMIC DNA]</scope>
</reference>
<evidence type="ECO:0000256" key="2">
    <source>
        <dbReference type="SAM" id="Phobius"/>
    </source>
</evidence>
<sequence>MRQFSLSRVAKWLSTKVLKVDELPSNKHKDELIKKTNFTELEKEGAFDNNEANGIPLLNELNPMLKLGYYQIKKTCSKNNDPKCCRDINYYLDLVTAFIKKSNYDEDGKKGLIDYIELYWKEIFGKGDYVCTRELDEELVRKRCILKQLYDYCDDKNDIADKEGEYITYLKKKWLKIIDYTTSTEDNLYFKIDGWNTNQLFNYKDFLLKPQDACSSDYKNVTLSHISLFKEKSIDKVVGARLDAGKDADKGRGGSGSEQQFVAAPAGKGARLTTGLEGDTTDHIAELGPEEREVRSGSPLWETPLSAGFSVAGSIFFFFFLYKVKKKLKELIIRGKCKELSSSSFIHKKDTVEVVNAVGTVEREHKTITHFINLLCFVPVQSNRIVDKHSYEKGHINANAKKRKS</sequence>
<keyword evidence="2" id="KW-1133">Transmembrane helix</keyword>
<dbReference type="AlphaFoldDB" id="A0A1A9APH5"/>
<keyword evidence="2" id="KW-0812">Transmembrane</keyword>
<evidence type="ECO:0000313" key="4">
    <source>
        <dbReference type="Proteomes" id="UP000078550"/>
    </source>
</evidence>
<name>A0A1A9APH5_PLAOA</name>
<evidence type="ECO:0008006" key="5">
    <source>
        <dbReference type="Google" id="ProtNLM"/>
    </source>
</evidence>
<evidence type="ECO:0000313" key="3">
    <source>
        <dbReference type="EMBL" id="SBT58097.1"/>
    </source>
</evidence>
<evidence type="ECO:0000256" key="1">
    <source>
        <dbReference type="SAM" id="MobiDB-lite"/>
    </source>
</evidence>
<protein>
    <recommendedName>
        <fullName evidence="5">PIR Superfamily Protein</fullName>
    </recommendedName>
</protein>
<dbReference type="EMBL" id="FLRE01002175">
    <property type="protein sequence ID" value="SBT58097.1"/>
    <property type="molecule type" value="Genomic_DNA"/>
</dbReference>
<organism evidence="3 4">
    <name type="scientific">Plasmodium ovale wallikeri</name>
    <dbReference type="NCBI Taxonomy" id="864142"/>
    <lineage>
        <taxon>Eukaryota</taxon>
        <taxon>Sar</taxon>
        <taxon>Alveolata</taxon>
        <taxon>Apicomplexa</taxon>
        <taxon>Aconoidasida</taxon>
        <taxon>Haemosporida</taxon>
        <taxon>Plasmodiidae</taxon>
        <taxon>Plasmodium</taxon>
        <taxon>Plasmodium (Plasmodium)</taxon>
    </lineage>
</organism>
<accession>A0A1A9APH5</accession>
<feature type="region of interest" description="Disordered" evidence="1">
    <location>
        <begin position="248"/>
        <end position="271"/>
    </location>
</feature>
<keyword evidence="2" id="KW-0472">Membrane</keyword>
<feature type="transmembrane region" description="Helical" evidence="2">
    <location>
        <begin position="305"/>
        <end position="324"/>
    </location>
</feature>